<dbReference type="PROSITE" id="PS00108">
    <property type="entry name" value="PROTEIN_KINASE_ST"/>
    <property type="match status" value="1"/>
</dbReference>
<evidence type="ECO:0000256" key="11">
    <source>
        <dbReference type="ARBA" id="ARBA00023180"/>
    </source>
</evidence>
<evidence type="ECO:0000256" key="5">
    <source>
        <dbReference type="ARBA" id="ARBA00022729"/>
    </source>
</evidence>
<dbReference type="Gene3D" id="3.20.20.80">
    <property type="entry name" value="Glycosidases"/>
    <property type="match status" value="1"/>
</dbReference>
<keyword evidence="5" id="KW-0732">Signal</keyword>
<organism evidence="16 17">
    <name type="scientific">Panicum virgatum</name>
    <name type="common">Blackwell switchgrass</name>
    <dbReference type="NCBI Taxonomy" id="38727"/>
    <lineage>
        <taxon>Eukaryota</taxon>
        <taxon>Viridiplantae</taxon>
        <taxon>Streptophyta</taxon>
        <taxon>Embryophyta</taxon>
        <taxon>Tracheophyta</taxon>
        <taxon>Spermatophyta</taxon>
        <taxon>Magnoliopsida</taxon>
        <taxon>Liliopsida</taxon>
        <taxon>Poales</taxon>
        <taxon>Poaceae</taxon>
        <taxon>PACMAD clade</taxon>
        <taxon>Panicoideae</taxon>
        <taxon>Panicodae</taxon>
        <taxon>Paniceae</taxon>
        <taxon>Panicinae</taxon>
        <taxon>Panicum</taxon>
        <taxon>Panicum sect. Hiantes</taxon>
    </lineage>
</organism>
<dbReference type="PROSITE" id="PS00107">
    <property type="entry name" value="PROTEIN_KINASE_ATP"/>
    <property type="match status" value="1"/>
</dbReference>
<dbReference type="InterPro" id="IPR011009">
    <property type="entry name" value="Kinase-like_dom_sf"/>
</dbReference>
<dbReference type="GO" id="GO:0005524">
    <property type="term" value="F:ATP binding"/>
    <property type="evidence" value="ECO:0007669"/>
    <property type="project" value="UniProtKB-UniRule"/>
</dbReference>
<reference evidence="16" key="1">
    <citation type="submission" date="2020-05" db="EMBL/GenBank/DDBJ databases">
        <title>WGS assembly of Panicum virgatum.</title>
        <authorList>
            <person name="Lovell J.T."/>
            <person name="Jenkins J."/>
            <person name="Shu S."/>
            <person name="Juenger T.E."/>
            <person name="Schmutz J."/>
        </authorList>
    </citation>
    <scope>NUCLEOTIDE SEQUENCE</scope>
    <source>
        <strain evidence="16">AP13</strain>
    </source>
</reference>
<evidence type="ECO:0000313" key="16">
    <source>
        <dbReference type="EMBL" id="KAG2599958.1"/>
    </source>
</evidence>
<keyword evidence="10 13" id="KW-0472">Membrane</keyword>
<evidence type="ECO:0000256" key="8">
    <source>
        <dbReference type="ARBA" id="ARBA00022840"/>
    </source>
</evidence>
<keyword evidence="4 13" id="KW-0812">Transmembrane</keyword>
<evidence type="ECO:0000256" key="12">
    <source>
        <dbReference type="PROSITE-ProRule" id="PRU10141"/>
    </source>
</evidence>
<feature type="binding site" evidence="12">
    <location>
        <position position="288"/>
    </location>
    <ligand>
        <name>ATP</name>
        <dbReference type="ChEBI" id="CHEBI:30616"/>
    </ligand>
</feature>
<dbReference type="Pfam" id="PF00069">
    <property type="entry name" value="Pkinase"/>
    <property type="match status" value="1"/>
</dbReference>
<dbReference type="Gene3D" id="3.30.200.20">
    <property type="entry name" value="Phosphorylase Kinase, domain 1"/>
    <property type="match status" value="1"/>
</dbReference>
<keyword evidence="2" id="KW-0723">Serine/threonine-protein kinase</keyword>
<proteinExistence type="predicted"/>
<name>A0A8T0SS38_PANVG</name>
<dbReference type="InterPro" id="IPR045874">
    <property type="entry name" value="LRK10/LRL21-25-like"/>
</dbReference>
<feature type="domain" description="GH18" evidence="15">
    <location>
        <begin position="1"/>
        <end position="192"/>
    </location>
</feature>
<evidence type="ECO:0000256" key="1">
    <source>
        <dbReference type="ARBA" id="ARBA00004479"/>
    </source>
</evidence>
<dbReference type="GO" id="GO:0005975">
    <property type="term" value="P:carbohydrate metabolic process"/>
    <property type="evidence" value="ECO:0007669"/>
    <property type="project" value="InterPro"/>
</dbReference>
<dbReference type="InterPro" id="IPR017441">
    <property type="entry name" value="Protein_kinase_ATP_BS"/>
</dbReference>
<dbReference type="EMBL" id="CM029045">
    <property type="protein sequence ID" value="KAG2599958.1"/>
    <property type="molecule type" value="Genomic_DNA"/>
</dbReference>
<dbReference type="Gene3D" id="1.10.510.10">
    <property type="entry name" value="Transferase(Phosphotransferase) domain 1"/>
    <property type="match status" value="1"/>
</dbReference>
<dbReference type="FunFam" id="3.30.200.20:FF:000178">
    <property type="entry name" value="serine/threonine-protein kinase PBS1-like"/>
    <property type="match status" value="1"/>
</dbReference>
<evidence type="ECO:0000313" key="17">
    <source>
        <dbReference type="Proteomes" id="UP000823388"/>
    </source>
</evidence>
<dbReference type="InterPro" id="IPR001223">
    <property type="entry name" value="Glyco_hydro18_cat"/>
</dbReference>
<dbReference type="GO" id="GO:0016020">
    <property type="term" value="C:membrane"/>
    <property type="evidence" value="ECO:0007669"/>
    <property type="project" value="UniProtKB-SubCell"/>
</dbReference>
<evidence type="ECO:0000256" key="9">
    <source>
        <dbReference type="ARBA" id="ARBA00022989"/>
    </source>
</evidence>
<keyword evidence="8 12" id="KW-0067">ATP-binding</keyword>
<comment type="subcellular location">
    <subcellularLocation>
        <location evidence="1">Membrane</location>
        <topology evidence="1">Single-pass type I membrane protein</topology>
    </subcellularLocation>
</comment>
<dbReference type="InterPro" id="IPR017853">
    <property type="entry name" value="GH"/>
</dbReference>
<evidence type="ECO:0000256" key="10">
    <source>
        <dbReference type="ARBA" id="ARBA00023136"/>
    </source>
</evidence>
<dbReference type="PROSITE" id="PS50011">
    <property type="entry name" value="PROTEIN_KINASE_DOM"/>
    <property type="match status" value="1"/>
</dbReference>
<keyword evidence="7" id="KW-0418">Kinase</keyword>
<dbReference type="InterPro" id="IPR008271">
    <property type="entry name" value="Ser/Thr_kinase_AS"/>
</dbReference>
<dbReference type="PROSITE" id="PS51910">
    <property type="entry name" value="GH18_2"/>
    <property type="match status" value="1"/>
</dbReference>
<evidence type="ECO:0000256" key="4">
    <source>
        <dbReference type="ARBA" id="ARBA00022692"/>
    </source>
</evidence>
<feature type="transmembrane region" description="Helical" evidence="13">
    <location>
        <begin position="189"/>
        <end position="214"/>
    </location>
</feature>
<keyword evidence="3" id="KW-0808">Transferase</keyword>
<dbReference type="SMART" id="SM00220">
    <property type="entry name" value="S_TKc"/>
    <property type="match status" value="1"/>
</dbReference>
<dbReference type="SUPFAM" id="SSF56112">
    <property type="entry name" value="Protein kinase-like (PK-like)"/>
    <property type="match status" value="1"/>
</dbReference>
<evidence type="ECO:0008006" key="18">
    <source>
        <dbReference type="Google" id="ProtNLM"/>
    </source>
</evidence>
<dbReference type="PANTHER" id="PTHR27009">
    <property type="entry name" value="RUST RESISTANCE KINASE LR10-RELATED"/>
    <property type="match status" value="1"/>
</dbReference>
<evidence type="ECO:0000259" key="14">
    <source>
        <dbReference type="PROSITE" id="PS50011"/>
    </source>
</evidence>
<keyword evidence="17" id="KW-1185">Reference proteome</keyword>
<dbReference type="Proteomes" id="UP000823388">
    <property type="component" value="Chromosome 5K"/>
</dbReference>
<feature type="domain" description="Protein kinase" evidence="14">
    <location>
        <begin position="260"/>
        <end position="534"/>
    </location>
</feature>
<evidence type="ECO:0000256" key="13">
    <source>
        <dbReference type="SAM" id="Phobius"/>
    </source>
</evidence>
<comment type="caution">
    <text evidence="16">The sequence shown here is derived from an EMBL/GenBank/DDBJ whole genome shotgun (WGS) entry which is preliminary data.</text>
</comment>
<dbReference type="GO" id="GO:0004674">
    <property type="term" value="F:protein serine/threonine kinase activity"/>
    <property type="evidence" value="ECO:0007669"/>
    <property type="project" value="UniProtKB-KW"/>
</dbReference>
<evidence type="ECO:0000256" key="7">
    <source>
        <dbReference type="ARBA" id="ARBA00022777"/>
    </source>
</evidence>
<dbReference type="AlphaFoldDB" id="A0A8T0SS38"/>
<evidence type="ECO:0000256" key="3">
    <source>
        <dbReference type="ARBA" id="ARBA00022679"/>
    </source>
</evidence>
<keyword evidence="11" id="KW-0325">Glycoprotein</keyword>
<gene>
    <name evidence="16" type="ORF">PVAP13_5KG484900</name>
</gene>
<keyword evidence="6 12" id="KW-0547">Nucleotide-binding</keyword>
<evidence type="ECO:0000256" key="6">
    <source>
        <dbReference type="ARBA" id="ARBA00022741"/>
    </source>
</evidence>
<accession>A0A8T0SS38</accession>
<evidence type="ECO:0000256" key="2">
    <source>
        <dbReference type="ARBA" id="ARBA00022527"/>
    </source>
</evidence>
<dbReference type="InterPro" id="IPR000719">
    <property type="entry name" value="Prot_kinase_dom"/>
</dbReference>
<dbReference type="FunFam" id="1.10.510.10:FF:000590">
    <property type="entry name" value="PR5-like receptor kinase"/>
    <property type="match status" value="1"/>
</dbReference>
<sequence length="534" mass="58377">MLLSIAGDGYGLSSASEAQSLANYLWDNFLGGDGDSGSRPLGDAVLNGIGLDIANGDDSSHYVDLARNLTSLYKTDKRGRTYLLTAAPQCPHPDASLGSALSARGWCEYASGDASNLVASWKTWTQSLPPPASVFLGLPASPDAAASGYIDPQALASRVLPAVNGSANYCGIMLWSRYYDMQNSYSGKLLIMDVVMGTTLGLLGVCVILVAVFLRYKKYYGMIPWQRGSRNAPKIESFLQKQGTSHPKRYGYSEIKRMTKSFAHKLGQGGYGAVYRGNLLDGREIAVKMLKDTEGDGEEFMNEVASISRTSHVNIVTLVGFCLQGSKRALLYEYMPNGSLERYTFGSNPTEGEDNLSWDKLFDIIIGIARGLEYLHTDCNTCIVHFDIKPQNILLDQDFCPKISDFGLSKLCRQKESKISIAGARGTIGYIAPEVFSRNYGAVGSKADVYSYGMVVLEMVGARKQIQVSTDDSSSKYFPQWLYDNLDQYCGATACEISSNTTELVRKMIIVGLWCIQFIPADRPSMGKLPPKAF</sequence>
<protein>
    <recommendedName>
        <fullName evidence="18">Protein kinase domain-containing protein</fullName>
    </recommendedName>
</protein>
<keyword evidence="9 13" id="KW-1133">Transmembrane helix</keyword>
<evidence type="ECO:0000259" key="15">
    <source>
        <dbReference type="PROSITE" id="PS51910"/>
    </source>
</evidence>
<dbReference type="SUPFAM" id="SSF51445">
    <property type="entry name" value="(Trans)glycosidases"/>
    <property type="match status" value="1"/>
</dbReference>